<dbReference type="PANTHER" id="PTHR31956:SF1">
    <property type="entry name" value="NON-SPECIFIC PHOSPHOLIPASE C1"/>
    <property type="match status" value="1"/>
</dbReference>
<dbReference type="NCBIfam" id="TIGR03396">
    <property type="entry name" value="PC_PLC"/>
    <property type="match status" value="1"/>
</dbReference>
<reference evidence="5 6" key="1">
    <citation type="submission" date="2019-04" db="EMBL/GenBank/DDBJ databases">
        <title>Sphingobacterium olei sp. nov., isolated from oil-contaminated soil.</title>
        <authorList>
            <person name="Liu B."/>
        </authorList>
    </citation>
    <scope>NUCLEOTIDE SEQUENCE [LARGE SCALE GENOMIC DNA]</scope>
    <source>
        <strain evidence="5 6">Y3L14</strain>
    </source>
</reference>
<dbReference type="InterPro" id="IPR006311">
    <property type="entry name" value="TAT_signal"/>
</dbReference>
<evidence type="ECO:0000313" key="5">
    <source>
        <dbReference type="EMBL" id="TJY68635.1"/>
    </source>
</evidence>
<proteinExistence type="inferred from homology"/>
<dbReference type="GO" id="GO:0016042">
    <property type="term" value="P:lipid catabolic process"/>
    <property type="evidence" value="ECO:0007669"/>
    <property type="project" value="InterPro"/>
</dbReference>
<comment type="similarity">
    <text evidence="1">Belongs to the bacterial phospholipase C family.</text>
</comment>
<comment type="caution">
    <text evidence="5">The sequence shown here is derived from an EMBL/GenBank/DDBJ whole genome shotgun (WGS) entry which is preliminary data.</text>
</comment>
<dbReference type="PANTHER" id="PTHR31956">
    <property type="entry name" value="NON-SPECIFIC PHOSPHOLIPASE C4-RELATED"/>
    <property type="match status" value="1"/>
</dbReference>
<organism evidence="5 6">
    <name type="scientific">Sphingobacterium alkalisoli</name>
    <dbReference type="NCBI Taxonomy" id="1874115"/>
    <lineage>
        <taxon>Bacteria</taxon>
        <taxon>Pseudomonadati</taxon>
        <taxon>Bacteroidota</taxon>
        <taxon>Sphingobacteriia</taxon>
        <taxon>Sphingobacteriales</taxon>
        <taxon>Sphingobacteriaceae</taxon>
        <taxon>Sphingobacterium</taxon>
    </lineage>
</organism>
<keyword evidence="6" id="KW-1185">Reference proteome</keyword>
<dbReference type="Pfam" id="PF05506">
    <property type="entry name" value="PLipase_C_C"/>
    <property type="match status" value="1"/>
</dbReference>
<gene>
    <name evidence="5" type="ORF">FAZ19_05095</name>
</gene>
<evidence type="ECO:0000256" key="1">
    <source>
        <dbReference type="ARBA" id="ARBA00009717"/>
    </source>
</evidence>
<evidence type="ECO:0000256" key="2">
    <source>
        <dbReference type="ARBA" id="ARBA00012018"/>
    </source>
</evidence>
<dbReference type="Pfam" id="PF04185">
    <property type="entry name" value="Phosphoesterase"/>
    <property type="match status" value="2"/>
</dbReference>
<dbReference type="InterPro" id="IPR008475">
    <property type="entry name" value="PLipase_C_C"/>
</dbReference>
<evidence type="ECO:0000313" key="6">
    <source>
        <dbReference type="Proteomes" id="UP000309872"/>
    </source>
</evidence>
<feature type="domain" description="Bacterial phospholipase C C-terminal" evidence="4">
    <location>
        <begin position="624"/>
        <end position="724"/>
    </location>
</feature>
<dbReference type="InterPro" id="IPR017850">
    <property type="entry name" value="Alkaline_phosphatase_core_sf"/>
</dbReference>
<evidence type="ECO:0000259" key="4">
    <source>
        <dbReference type="Pfam" id="PF05506"/>
    </source>
</evidence>
<dbReference type="AlphaFoldDB" id="A0A4U0H9P0"/>
<dbReference type="Proteomes" id="UP000309872">
    <property type="component" value="Unassembled WGS sequence"/>
</dbReference>
<protein>
    <recommendedName>
        <fullName evidence="2">phospholipase C</fullName>
        <ecNumber evidence="2">3.1.4.3</ecNumber>
    </recommendedName>
</protein>
<dbReference type="Gene3D" id="3.40.720.10">
    <property type="entry name" value="Alkaline Phosphatase, subunit A"/>
    <property type="match status" value="2"/>
</dbReference>
<dbReference type="GO" id="GO:0034480">
    <property type="term" value="F:phosphatidylcholine phospholipase C activity"/>
    <property type="evidence" value="ECO:0007669"/>
    <property type="project" value="UniProtKB-EC"/>
</dbReference>
<dbReference type="RefSeq" id="WP_136819572.1">
    <property type="nucleotide sequence ID" value="NZ_BMJX01000001.1"/>
</dbReference>
<sequence length="829" mass="93683">MIESRRTFLKKASLLAGATAAFQMLPTSIQQALAIDAPEGSTYLDAEHIVFLMQENRSFDHCYGTLRGVRGFNDPRAMKMHNGLPVWIQTNAQGDSYAPFHLDIENTKATWMGSLPHGWKDMVAARHDGKMDTWLEAKKAGNPNYQHMPLTMGYYDRRDLPFYYAFADAFTVCDQHFCSSLTGTSANRSYFWAGAIREQPHDPDSVAHVDNGQINYKDVGWTTYPERLEHAGIEWKVYQNELSLPVGLNSEEEDWLANFTDNNLEFYGRYQVRYHAAHHRYMQREADQIRKRLSEGSAPDGGQREKLELRLKHLQEDIVRFNNESFETLDPFTKNIHRKAFVTNHEDPYYHQLENIDYSDAGGEKSVSVPKGDVFYQFRQDVKEDKLPTVSWLVAPCRFSDHPGSPWYGAWYVSEALDILTANPEIWKKTIFVLTYDENDGYFDHVSPFVPPHSARPHSGAVPREIKTEEEYVTAEQEKIRTGNPETTLDSPIGLGFRVPMVIASPWTKGGWVNSEVFDHTSTLQFLEHFIEKKFGKQVVESNISAWRRLVCGDLTSVFRPVKASDKINLQSIDRNDYVKRIFSAGDKDLPGNYQLISKEDLKGGLVGGWDSPIIPKQEKGTKPACPLPYDVDVNAFVDVEQQELVIKFSVNGKLPSNKIVGVPFIASAANPYEDENNVAGIWNFTVGPKEPLIYRWKLSAFKTGQYDIAIYGPNGFYRSFTGNCINAITGCGLVTQNIGSEGIRIDLTGYAGKWTVTDLSYGYGVLTDQKSALSVIELNLTRSNGWYDVAVKSDDRENEVYQFAGHVEIGKPSVTDPLMGFGKGRLTS</sequence>
<dbReference type="InterPro" id="IPR007312">
    <property type="entry name" value="Phosphoesterase"/>
</dbReference>
<dbReference type="PROSITE" id="PS51318">
    <property type="entry name" value="TAT"/>
    <property type="match status" value="1"/>
</dbReference>
<dbReference type="EC" id="3.1.4.3" evidence="2"/>
<keyword evidence="3" id="KW-0378">Hydrolase</keyword>
<accession>A0A4U0H9P0</accession>
<dbReference type="InterPro" id="IPR017767">
    <property type="entry name" value="PC-PLC"/>
</dbReference>
<dbReference type="EMBL" id="SUKA01000001">
    <property type="protein sequence ID" value="TJY68635.1"/>
    <property type="molecule type" value="Genomic_DNA"/>
</dbReference>
<evidence type="ECO:0000256" key="3">
    <source>
        <dbReference type="ARBA" id="ARBA00022801"/>
    </source>
</evidence>
<dbReference type="OrthoDB" id="980947at2"/>
<name>A0A4U0H9P0_9SPHI</name>